<dbReference type="OrthoDB" id="422086at2759"/>
<keyword evidence="4" id="KW-1185">Reference proteome</keyword>
<gene>
    <name evidence="2" type="ORF">GPM918_LOCUS37423</name>
    <name evidence="3" type="ORF">SRO942_LOCUS38188</name>
</gene>
<feature type="transmembrane region" description="Helical" evidence="1">
    <location>
        <begin position="70"/>
        <end position="91"/>
    </location>
</feature>
<name>A0A815USU8_9BILA</name>
<keyword evidence="1" id="KW-1133">Transmembrane helix</keyword>
<evidence type="ECO:0000313" key="3">
    <source>
        <dbReference type="EMBL" id="CAF4377799.1"/>
    </source>
</evidence>
<keyword evidence="1" id="KW-0472">Membrane</keyword>
<accession>A0A815USU8</accession>
<proteinExistence type="predicted"/>
<feature type="transmembrane region" description="Helical" evidence="1">
    <location>
        <begin position="151"/>
        <end position="168"/>
    </location>
</feature>
<evidence type="ECO:0000313" key="2">
    <source>
        <dbReference type="EMBL" id="CAF1518085.1"/>
    </source>
</evidence>
<reference evidence="2" key="1">
    <citation type="submission" date="2021-02" db="EMBL/GenBank/DDBJ databases">
        <authorList>
            <person name="Nowell W R."/>
        </authorList>
    </citation>
    <scope>NUCLEOTIDE SEQUENCE</scope>
</reference>
<feature type="transmembrane region" description="Helical" evidence="1">
    <location>
        <begin position="16"/>
        <end position="38"/>
    </location>
</feature>
<dbReference type="EMBL" id="CAJOBC010089191">
    <property type="protein sequence ID" value="CAF4377799.1"/>
    <property type="molecule type" value="Genomic_DNA"/>
</dbReference>
<evidence type="ECO:0000256" key="1">
    <source>
        <dbReference type="SAM" id="Phobius"/>
    </source>
</evidence>
<comment type="caution">
    <text evidence="2">The sequence shown here is derived from an EMBL/GenBank/DDBJ whole genome shotgun (WGS) entry which is preliminary data.</text>
</comment>
<protein>
    <submittedName>
        <fullName evidence="2">Uncharacterized protein</fullName>
    </submittedName>
</protein>
<organism evidence="2 4">
    <name type="scientific">Didymodactylos carnosus</name>
    <dbReference type="NCBI Taxonomy" id="1234261"/>
    <lineage>
        <taxon>Eukaryota</taxon>
        <taxon>Metazoa</taxon>
        <taxon>Spiralia</taxon>
        <taxon>Gnathifera</taxon>
        <taxon>Rotifera</taxon>
        <taxon>Eurotatoria</taxon>
        <taxon>Bdelloidea</taxon>
        <taxon>Philodinida</taxon>
        <taxon>Philodinidae</taxon>
        <taxon>Didymodactylos</taxon>
    </lineage>
</organism>
<dbReference type="AlphaFoldDB" id="A0A815USU8"/>
<dbReference type="EMBL" id="CAJNOQ010023643">
    <property type="protein sequence ID" value="CAF1518085.1"/>
    <property type="molecule type" value="Genomic_DNA"/>
</dbReference>
<sequence length="172" mass="20447">MKSSVRSDELNLMRKIIWLMINIVFCIFLCHILFVWAACDMHLPLFLISGIPSLTRSFFNVPWIDYELSLFNKIIFNALLFFIFGFVHTYFAQEKIQHSMNQLFPKPTLRTVYLLFVCITSWLIIGLWQNTQIQLWDFLKSLMLTENQRDSILLIIFILIVLPGEREYTKTI</sequence>
<feature type="transmembrane region" description="Helical" evidence="1">
    <location>
        <begin position="112"/>
        <end position="131"/>
    </location>
</feature>
<keyword evidence="1" id="KW-0812">Transmembrane</keyword>
<dbReference type="Proteomes" id="UP000681722">
    <property type="component" value="Unassembled WGS sequence"/>
</dbReference>
<evidence type="ECO:0000313" key="4">
    <source>
        <dbReference type="Proteomes" id="UP000663829"/>
    </source>
</evidence>
<dbReference type="Proteomes" id="UP000663829">
    <property type="component" value="Unassembled WGS sequence"/>
</dbReference>